<protein>
    <submittedName>
        <fullName evidence="1">Uncharacterized protein</fullName>
    </submittedName>
</protein>
<evidence type="ECO:0000313" key="1">
    <source>
        <dbReference type="EMBL" id="QAT68044.1"/>
    </source>
</evidence>
<geneLocation type="plasmid" evidence="1 2">
    <name>unnamed1</name>
</geneLocation>
<dbReference type="RefSeq" id="WP_128748477.1">
    <property type="nucleotide sequence ID" value="NZ_CP035233.1"/>
</dbReference>
<evidence type="ECO:0000313" key="2">
    <source>
        <dbReference type="Proteomes" id="UP000288675"/>
    </source>
</evidence>
<gene>
    <name evidence="1" type="ORF">EQZ20_24535</name>
</gene>
<name>A0AAJ3Z327_9BACI</name>
<keyword evidence="1" id="KW-0614">Plasmid</keyword>
<dbReference type="EMBL" id="CP035233">
    <property type="protein sequence ID" value="QAT68044.1"/>
    <property type="molecule type" value="Genomic_DNA"/>
</dbReference>
<dbReference type="Proteomes" id="UP000288675">
    <property type="component" value="Plasmid unnamed1"/>
</dbReference>
<sequence length="155" mass="18081">MIFKLDHFFDDPYNSVFLEKLADPKNLGEEILKLIETVGCLQFRLEELIDENMSMNAEQAAVILQKYFGFRDVTEQFQPFIEETFLPEEEWDVFNEYAVGPNQVPVIQIDLYRARESCCGPDYAKLMSTRLPETEEFDRDVCLLASFYDDAHVAD</sequence>
<accession>A0AAJ3Z327</accession>
<dbReference type="GeneID" id="39505806"/>
<reference evidence="1 2" key="1">
    <citation type="submission" date="2019-01" db="EMBL/GenBank/DDBJ databases">
        <title>Genome sequence of Bacillus glycinifermentans SRCM103574.</title>
        <authorList>
            <person name="Kong H.-J."/>
            <person name="Jeong S.-Y."/>
            <person name="Jeong D.-Y."/>
        </authorList>
    </citation>
    <scope>NUCLEOTIDE SEQUENCE [LARGE SCALE GENOMIC DNA]</scope>
    <source>
        <strain evidence="1 2">SRCM103574</strain>
        <plasmid evidence="1 2">unnamed1</plasmid>
    </source>
</reference>
<dbReference type="AlphaFoldDB" id="A0AAJ3Z327"/>
<proteinExistence type="predicted"/>
<organism evidence="1 2">
    <name type="scientific">Bacillus glycinifermentans</name>
    <dbReference type="NCBI Taxonomy" id="1664069"/>
    <lineage>
        <taxon>Bacteria</taxon>
        <taxon>Bacillati</taxon>
        <taxon>Bacillota</taxon>
        <taxon>Bacilli</taxon>
        <taxon>Bacillales</taxon>
        <taxon>Bacillaceae</taxon>
        <taxon>Bacillus</taxon>
    </lineage>
</organism>